<dbReference type="Pfam" id="PF02826">
    <property type="entry name" value="2-Hacid_dh_C"/>
    <property type="match status" value="1"/>
</dbReference>
<sequence length="326" mass="36513">MGSIVIYFDRVFPAFEKIIYEHLPSGFKLLFWHDLDENEREQYLPQADYLIVATEKIGEEILSLAKNAKLIQKTGIGVDNIDLEAAKKYAIPVANTPGANSSGVAELTILLILALYRKLPLLNSETKKGNWLMWELRPYSYEMEGKTHGFIGFGNIGRETAKRSKVFGTNIVYFDQYRLNPEIEEELQAEYWPLERVLRGSDIISLHLPLLTETKGLIGKKQLSMMKENAVLINVSRGGIVDEGELYQALHANTIAGAGIDVWEKEPAGMDNPLFTLENVIATPHIGAGTRDTLNRVLATAFQNTARVEQGYQANHLVLDPAKLVK</sequence>
<gene>
    <name evidence="7" type="ORF">AS030_17850</name>
</gene>
<dbReference type="Pfam" id="PF00389">
    <property type="entry name" value="2-Hacid_dh"/>
    <property type="match status" value="1"/>
</dbReference>
<name>A0A0V8J551_9BACL</name>
<dbReference type="PROSITE" id="PS00671">
    <property type="entry name" value="D_2_HYDROXYACID_DH_3"/>
    <property type="match status" value="1"/>
</dbReference>
<evidence type="ECO:0000259" key="5">
    <source>
        <dbReference type="Pfam" id="PF00389"/>
    </source>
</evidence>
<keyword evidence="8" id="KW-1185">Reference proteome</keyword>
<evidence type="ECO:0000256" key="2">
    <source>
        <dbReference type="ARBA" id="ARBA00023002"/>
    </source>
</evidence>
<dbReference type="AlphaFoldDB" id="A0A0V8J551"/>
<dbReference type="GO" id="GO:0051287">
    <property type="term" value="F:NAD binding"/>
    <property type="evidence" value="ECO:0007669"/>
    <property type="project" value="InterPro"/>
</dbReference>
<dbReference type="InterPro" id="IPR050418">
    <property type="entry name" value="D-iso_2-hydroxyacid_DH_PdxB"/>
</dbReference>
<dbReference type="SUPFAM" id="SSF51735">
    <property type="entry name" value="NAD(P)-binding Rossmann-fold domains"/>
    <property type="match status" value="1"/>
</dbReference>
<evidence type="ECO:0000313" key="7">
    <source>
        <dbReference type="EMBL" id="KSU82131.1"/>
    </source>
</evidence>
<keyword evidence="2 4" id="KW-0560">Oxidoreductase</keyword>
<dbReference type="GO" id="GO:0016616">
    <property type="term" value="F:oxidoreductase activity, acting on the CH-OH group of donors, NAD or NADP as acceptor"/>
    <property type="evidence" value="ECO:0007669"/>
    <property type="project" value="InterPro"/>
</dbReference>
<dbReference type="Proteomes" id="UP000054099">
    <property type="component" value="Unassembled WGS sequence"/>
</dbReference>
<reference evidence="7 8" key="1">
    <citation type="journal article" date="2014" name="Antonie Van Leeuwenhoek">
        <title>Fictibacillus enclensis sp. nov., isolated from marine sediment.</title>
        <authorList>
            <person name="Dastager S.G."/>
            <person name="Mawlankar R."/>
            <person name="Srinivasan K."/>
            <person name="Tang S.K."/>
            <person name="Lee J.C."/>
            <person name="Ramana V.V."/>
            <person name="Shouche Y.S."/>
        </authorList>
    </citation>
    <scope>NUCLEOTIDE SEQUENCE [LARGE SCALE GENOMIC DNA]</scope>
    <source>
        <strain evidence="7 8">NIO-1003</strain>
    </source>
</reference>
<dbReference type="SUPFAM" id="SSF52283">
    <property type="entry name" value="Formate/glycerate dehydrogenase catalytic domain-like"/>
    <property type="match status" value="1"/>
</dbReference>
<comment type="caution">
    <text evidence="7">The sequence shown here is derived from an EMBL/GenBank/DDBJ whole genome shotgun (WGS) entry which is preliminary data.</text>
</comment>
<evidence type="ECO:0000259" key="6">
    <source>
        <dbReference type="Pfam" id="PF02826"/>
    </source>
</evidence>
<dbReference type="InterPro" id="IPR036291">
    <property type="entry name" value="NAD(P)-bd_dom_sf"/>
</dbReference>
<dbReference type="RefSeq" id="WP_061974123.1">
    <property type="nucleotide sequence ID" value="NZ_FMAV01000003.1"/>
</dbReference>
<feature type="domain" description="D-isomer specific 2-hydroxyacid dehydrogenase NAD-binding" evidence="6">
    <location>
        <begin position="110"/>
        <end position="287"/>
    </location>
</feature>
<dbReference type="PANTHER" id="PTHR43761">
    <property type="entry name" value="D-ISOMER SPECIFIC 2-HYDROXYACID DEHYDROGENASE FAMILY PROTEIN (AFU_ORTHOLOGUE AFUA_1G13630)"/>
    <property type="match status" value="1"/>
</dbReference>
<dbReference type="InterPro" id="IPR029753">
    <property type="entry name" value="D-isomer_DH_CS"/>
</dbReference>
<dbReference type="CDD" id="cd12175">
    <property type="entry name" value="2-Hacid_dh_11"/>
    <property type="match status" value="1"/>
</dbReference>
<evidence type="ECO:0000256" key="4">
    <source>
        <dbReference type="RuleBase" id="RU003719"/>
    </source>
</evidence>
<dbReference type="FunFam" id="3.40.50.720:FF:000203">
    <property type="entry name" value="D-3-phosphoglycerate dehydrogenase (SerA)"/>
    <property type="match status" value="1"/>
</dbReference>
<dbReference type="InterPro" id="IPR006140">
    <property type="entry name" value="D-isomer_DH_NAD-bd"/>
</dbReference>
<dbReference type="EMBL" id="LNQN01000005">
    <property type="protein sequence ID" value="KSU82131.1"/>
    <property type="molecule type" value="Genomic_DNA"/>
</dbReference>
<comment type="similarity">
    <text evidence="1 4">Belongs to the D-isomer specific 2-hydroxyacid dehydrogenase family.</text>
</comment>
<dbReference type="PANTHER" id="PTHR43761:SF1">
    <property type="entry name" value="D-ISOMER SPECIFIC 2-HYDROXYACID DEHYDROGENASE CATALYTIC DOMAIN-CONTAINING PROTEIN-RELATED"/>
    <property type="match status" value="1"/>
</dbReference>
<accession>A0A0V8J551</accession>
<proteinExistence type="inferred from homology"/>
<evidence type="ECO:0000256" key="3">
    <source>
        <dbReference type="ARBA" id="ARBA00023027"/>
    </source>
</evidence>
<dbReference type="OrthoDB" id="9805416at2"/>
<evidence type="ECO:0000256" key="1">
    <source>
        <dbReference type="ARBA" id="ARBA00005854"/>
    </source>
</evidence>
<feature type="domain" description="D-isomer specific 2-hydroxyacid dehydrogenase catalytic" evidence="5">
    <location>
        <begin position="25"/>
        <end position="318"/>
    </location>
</feature>
<evidence type="ECO:0000313" key="8">
    <source>
        <dbReference type="Proteomes" id="UP000054099"/>
    </source>
</evidence>
<organism evidence="7 8">
    <name type="scientific">Fictibacillus enclensis</name>
    <dbReference type="NCBI Taxonomy" id="1017270"/>
    <lineage>
        <taxon>Bacteria</taxon>
        <taxon>Bacillati</taxon>
        <taxon>Bacillota</taxon>
        <taxon>Bacilli</taxon>
        <taxon>Bacillales</taxon>
        <taxon>Fictibacillaceae</taxon>
        <taxon>Fictibacillus</taxon>
    </lineage>
</organism>
<keyword evidence="3" id="KW-0520">NAD</keyword>
<dbReference type="PROSITE" id="PS00670">
    <property type="entry name" value="D_2_HYDROXYACID_DH_2"/>
    <property type="match status" value="1"/>
</dbReference>
<dbReference type="InterPro" id="IPR006139">
    <property type="entry name" value="D-isomer_2_OHA_DH_cat_dom"/>
</dbReference>
<protein>
    <submittedName>
        <fullName evidence="7">Uncharacterized protein</fullName>
    </submittedName>
</protein>
<dbReference type="Gene3D" id="3.40.50.720">
    <property type="entry name" value="NAD(P)-binding Rossmann-like Domain"/>
    <property type="match status" value="2"/>
</dbReference>